<dbReference type="Proteomes" id="UP000185839">
    <property type="component" value="Unassembled WGS sequence"/>
</dbReference>
<proteinExistence type="predicted"/>
<accession>A0A1N7MV98</accession>
<evidence type="ECO:0000313" key="2">
    <source>
        <dbReference type="Proteomes" id="UP000185839"/>
    </source>
</evidence>
<dbReference type="OrthoDB" id="1225421at2"/>
<dbReference type="RefSeq" id="WP_076387516.1">
    <property type="nucleotide sequence ID" value="NZ_FTOI01000010.1"/>
</dbReference>
<reference evidence="2" key="1">
    <citation type="submission" date="2017-01" db="EMBL/GenBank/DDBJ databases">
        <authorList>
            <person name="Varghese N."/>
            <person name="Submissions S."/>
        </authorList>
    </citation>
    <scope>NUCLEOTIDE SEQUENCE [LARGE SCALE GENOMIC DNA]</scope>
    <source>
        <strain evidence="2">DSM 23145</strain>
    </source>
</reference>
<evidence type="ECO:0000313" key="1">
    <source>
        <dbReference type="EMBL" id="SIS89871.1"/>
    </source>
</evidence>
<keyword evidence="2" id="KW-1185">Reference proteome</keyword>
<organism evidence="1 2">
    <name type="scientific">Kaistella chaponensis</name>
    <dbReference type="NCBI Taxonomy" id="713588"/>
    <lineage>
        <taxon>Bacteria</taxon>
        <taxon>Pseudomonadati</taxon>
        <taxon>Bacteroidota</taxon>
        <taxon>Flavobacteriia</taxon>
        <taxon>Flavobacteriales</taxon>
        <taxon>Weeksellaceae</taxon>
        <taxon>Chryseobacterium group</taxon>
        <taxon>Kaistella</taxon>
    </lineage>
</organism>
<protein>
    <submittedName>
        <fullName evidence="1">Uncharacterized protein</fullName>
    </submittedName>
</protein>
<name>A0A1N7MV98_9FLAO</name>
<dbReference type="EMBL" id="FTOI01000010">
    <property type="protein sequence ID" value="SIS89871.1"/>
    <property type="molecule type" value="Genomic_DNA"/>
</dbReference>
<dbReference type="STRING" id="713588.SAMN05421789_11061"/>
<dbReference type="Gene3D" id="2.60.40.2410">
    <property type="entry name" value="Uncharacterised protein PF12988, DUF3872"/>
    <property type="match status" value="1"/>
</dbReference>
<gene>
    <name evidence="1" type="ORF">SAMN05421789_11061</name>
</gene>
<sequence>MRNTIIIILSFFCILLFNSCREDGDWGNDNDGQFGFTIERDNNFIEKAVGEINQLKFNVRPSYDFQSIKTSFKFTTNLNGTLKLNGELLTANQEYNFTTEENIFEYVGNVSGVHELKIVVKNGKGVSKEEVFSLPYSVSEFSHTYNGGTGSIYQGDETQYLMKIVPGSGQPSTGYQIKFDTYSGQVKLNGVTVNLDTWYPINNIDSFTTSLATNTAGQGKLTYSIKNRTLSKDYEVQQNIIAREVTIESMNFSPANISTNTQITLTGIVKKSPVNTNTTIQYKTWISSASNSNLNGIQNTNNTYTNYALGSNGSFLSAINALVAGTYTYNIQVKDEYGNESEVKSFEIKVTPTIFFDDSVVKEGNIAFKVPSPAGGWRVYQQNFSRKFKLISGGSATITSVKYELNYDVTTTTSSVHVTRTYNENVVVGTTVFEKNNDIWPTIGDQVAFLGGTNVNISNLTMKITGTASTGEVVEITFTPTGSIVVN</sequence>
<dbReference type="InterPro" id="IPR038707">
    <property type="entry name" value="TraQ_sf"/>
</dbReference>
<dbReference type="AlphaFoldDB" id="A0A1N7MV98"/>